<keyword evidence="12" id="KW-1185">Reference proteome</keyword>
<keyword evidence="3" id="KW-0479">Metal-binding</keyword>
<evidence type="ECO:0000313" key="12">
    <source>
        <dbReference type="Proteomes" id="UP000008206"/>
    </source>
</evidence>
<accession>E0UE87</accession>
<dbReference type="KEGG" id="cyj:Cyan7822_2233"/>
<keyword evidence="4" id="KW-0809">Transit peptide</keyword>
<evidence type="ECO:0000259" key="10">
    <source>
        <dbReference type="SMART" id="SM00849"/>
    </source>
</evidence>
<evidence type="ECO:0000256" key="1">
    <source>
        <dbReference type="ARBA" id="ARBA00001954"/>
    </source>
</evidence>
<dbReference type="eggNOG" id="COG4529">
    <property type="taxonomic scope" value="Bacteria"/>
</dbReference>
<evidence type="ECO:0000256" key="3">
    <source>
        <dbReference type="ARBA" id="ARBA00022723"/>
    </source>
</evidence>
<keyword evidence="9" id="KW-0812">Transmembrane</keyword>
<dbReference type="FunFam" id="3.60.15.10:FF:000013">
    <property type="entry name" value="Persulfide dioxygenase ETHE1, mitochondrial"/>
    <property type="match status" value="1"/>
</dbReference>
<keyword evidence="9" id="KW-0472">Membrane</keyword>
<dbReference type="GO" id="GO:0046872">
    <property type="term" value="F:metal ion binding"/>
    <property type="evidence" value="ECO:0007669"/>
    <property type="project" value="UniProtKB-KW"/>
</dbReference>
<dbReference type="Pfam" id="PF13454">
    <property type="entry name" value="NAD_binding_9"/>
    <property type="match status" value="1"/>
</dbReference>
<evidence type="ECO:0000313" key="11">
    <source>
        <dbReference type="EMBL" id="ADN14212.1"/>
    </source>
</evidence>
<keyword evidence="9" id="KW-1133">Transmembrane helix</keyword>
<dbReference type="PANTHER" id="PTHR40254:SF1">
    <property type="entry name" value="BLR0577 PROTEIN"/>
    <property type="match status" value="1"/>
</dbReference>
<organism evidence="11 12">
    <name type="scientific">Gloeothece verrucosa (strain PCC 7822)</name>
    <name type="common">Cyanothece sp. (strain PCC 7822)</name>
    <dbReference type="NCBI Taxonomy" id="497965"/>
    <lineage>
        <taxon>Bacteria</taxon>
        <taxon>Bacillati</taxon>
        <taxon>Cyanobacteriota</taxon>
        <taxon>Cyanophyceae</taxon>
        <taxon>Oscillatoriophycideae</taxon>
        <taxon>Chroococcales</taxon>
        <taxon>Aphanothecaceae</taxon>
        <taxon>Gloeothece</taxon>
        <taxon>Gloeothece verrucosa</taxon>
    </lineage>
</organism>
<dbReference type="Pfam" id="PF00753">
    <property type="entry name" value="Lactamase_B"/>
    <property type="match status" value="1"/>
</dbReference>
<keyword evidence="5" id="KW-0223">Dioxygenase</keyword>
<protein>
    <submittedName>
        <fullName evidence="11">Beta-lactamase domain protein</fullName>
    </submittedName>
</protein>
<name>E0UE87_GLOV7</name>
<keyword evidence="8" id="KW-0408">Iron</keyword>
<dbReference type="InterPro" id="IPR036188">
    <property type="entry name" value="FAD/NAD-bd_sf"/>
</dbReference>
<dbReference type="STRING" id="497965.Cyan7822_2233"/>
<dbReference type="Gene3D" id="3.50.50.60">
    <property type="entry name" value="FAD/NAD(P)-binding domain"/>
    <property type="match status" value="1"/>
</dbReference>
<dbReference type="GO" id="GO:0006749">
    <property type="term" value="P:glutathione metabolic process"/>
    <property type="evidence" value="ECO:0007669"/>
    <property type="project" value="InterPro"/>
</dbReference>
<dbReference type="Proteomes" id="UP000008206">
    <property type="component" value="Chromosome"/>
</dbReference>
<evidence type="ECO:0000256" key="7">
    <source>
        <dbReference type="ARBA" id="ARBA00023002"/>
    </source>
</evidence>
<dbReference type="InterPro" id="IPR036866">
    <property type="entry name" value="RibonucZ/Hydroxyglut_hydro"/>
</dbReference>
<dbReference type="PANTHER" id="PTHR40254">
    <property type="entry name" value="BLR0577 PROTEIN"/>
    <property type="match status" value="1"/>
</dbReference>
<dbReference type="HOGENOM" id="CLU_385800_0_0_3"/>
<dbReference type="InterPro" id="IPR001279">
    <property type="entry name" value="Metallo-B-lactamas"/>
</dbReference>
<dbReference type="InterPro" id="IPR038732">
    <property type="entry name" value="HpyO/CreE_NAD-binding"/>
</dbReference>
<dbReference type="PRINTS" id="PR00368">
    <property type="entry name" value="FADPNR"/>
</dbReference>
<evidence type="ECO:0000256" key="8">
    <source>
        <dbReference type="ARBA" id="ARBA00023004"/>
    </source>
</evidence>
<dbReference type="eggNOG" id="COG0491">
    <property type="taxonomic scope" value="Bacteria"/>
</dbReference>
<dbReference type="EMBL" id="CP002198">
    <property type="protein sequence ID" value="ADN14212.1"/>
    <property type="molecule type" value="Genomic_DNA"/>
</dbReference>
<evidence type="ECO:0000256" key="9">
    <source>
        <dbReference type="SAM" id="Phobius"/>
    </source>
</evidence>
<comment type="similarity">
    <text evidence="2">Belongs to the metallo-beta-lactamase superfamily. Glyoxalase II family.</text>
</comment>
<reference evidence="12" key="1">
    <citation type="journal article" date="2011" name="MBio">
        <title>Novel metabolic attributes of the genus Cyanothece, comprising a group of unicellular nitrogen-fixing Cyanobacteria.</title>
        <authorList>
            <person name="Bandyopadhyay A."/>
            <person name="Elvitigala T."/>
            <person name="Welsh E."/>
            <person name="Stockel J."/>
            <person name="Liberton M."/>
            <person name="Min H."/>
            <person name="Sherman L.A."/>
            <person name="Pakrasi H.B."/>
        </authorList>
    </citation>
    <scope>NUCLEOTIDE SEQUENCE [LARGE SCALE GENOMIC DNA]</scope>
    <source>
        <strain evidence="12">PCC 7822</strain>
    </source>
</reference>
<dbReference type="Gene3D" id="3.60.15.10">
    <property type="entry name" value="Ribonuclease Z/Hydroxyacylglutathione hydrolase-like"/>
    <property type="match status" value="1"/>
</dbReference>
<evidence type="ECO:0000256" key="4">
    <source>
        <dbReference type="ARBA" id="ARBA00022946"/>
    </source>
</evidence>
<evidence type="ECO:0000256" key="2">
    <source>
        <dbReference type="ARBA" id="ARBA00006759"/>
    </source>
</evidence>
<dbReference type="GO" id="GO:0050313">
    <property type="term" value="F:sulfur dioxygenase activity"/>
    <property type="evidence" value="ECO:0007669"/>
    <property type="project" value="InterPro"/>
</dbReference>
<dbReference type="SMART" id="SM00849">
    <property type="entry name" value="Lactamase_B"/>
    <property type="match status" value="1"/>
</dbReference>
<keyword evidence="7" id="KW-0560">Oxidoreductase</keyword>
<gene>
    <name evidence="11" type="ordered locus">Cyan7822_2233</name>
</gene>
<evidence type="ECO:0000256" key="6">
    <source>
        <dbReference type="ARBA" id="ARBA00022990"/>
    </source>
</evidence>
<evidence type="ECO:0000256" key="5">
    <source>
        <dbReference type="ARBA" id="ARBA00022964"/>
    </source>
</evidence>
<keyword evidence="6" id="KW-0007">Acetylation</keyword>
<feature type="transmembrane region" description="Helical" evidence="9">
    <location>
        <begin position="20"/>
        <end position="37"/>
    </location>
</feature>
<dbReference type="SUPFAM" id="SSF51905">
    <property type="entry name" value="FAD/NAD(P)-binding domain"/>
    <property type="match status" value="1"/>
</dbReference>
<dbReference type="CDD" id="cd07724">
    <property type="entry name" value="POD-like_MBL-fold"/>
    <property type="match status" value="1"/>
</dbReference>
<sequence length="743" mass="82543">MNTQLNQSIRKTNIPLPSTIIIIGGGFSGSMVAAHLLQKAKTPMIIKLIDRSPEPGKGIAYATPIKSHLLNVSAGKMSAYADQPDHFMEWLQQQNHPEIQSRSFAPRRLYGEYIQTTLEQALKQAPPYVHFEKITAEVVAIQPLGKGAVVSFESDEHLYGDKIVLATGNFPSNLPPSISHLVKSDRSVKQAWYWEATTNLDPEASVLVIGTGLTMVDMIVALHEQGHRGPIYAVSRHGLLPQRHQAAISSYQRFIDVENAPQTIGRLLRQVRLEVKAAASMGVDWRAVIDSLRPVTQQLWQHLSLEEQKRFLRHLKCYWDIHRHRIAPEIADILESLVQRGQLQVYAARLENASLTESGLEVTLRQRGTEIITHLSVGRLINCTGANGNYRTISHPLISSLQILGLLRPSAIGLGIDTANNGAILDAKGNPSSWLYTLGTSRAGNLWESIAVPELRKQAQDLAQEILQTLPLKTGFKVFVEEQKQNTLIWRQLFDKESSTYTYLIADAHLKIAALVDPVLEQVERDLQILRELGLTLRYCLETHVHADHITGAAKLRTLTECEIIVPQNAGVMGADRFMADDELLLLGEVEIRTIATPGHTNGHNAYLINGTHLLSGDSLLIRGCGRTDFQNGDAGLLYDVVTERLFTLADETFVYPGHDYQGRTVSTIGEEKRCNPRFAGRSRTQFRELMANLNLPYPKRMKEAVPSNELCGALLEPDLDQSAADTSTTSSVDPLVFCGMYI</sequence>
<dbReference type="SUPFAM" id="SSF56281">
    <property type="entry name" value="Metallo-hydrolase/oxidoreductase"/>
    <property type="match status" value="1"/>
</dbReference>
<feature type="domain" description="Metallo-beta-lactamase" evidence="10">
    <location>
        <begin position="499"/>
        <end position="659"/>
    </location>
</feature>
<dbReference type="InterPro" id="IPR052189">
    <property type="entry name" value="L-asp_N-monooxygenase_NS-form"/>
</dbReference>
<proteinExistence type="inferred from homology"/>
<dbReference type="AlphaFoldDB" id="E0UE87"/>
<dbReference type="OrthoDB" id="9784009at2"/>
<comment type="cofactor">
    <cofactor evidence="1">
        <name>Fe(2+)</name>
        <dbReference type="ChEBI" id="CHEBI:29033"/>
    </cofactor>
</comment>
<dbReference type="InterPro" id="IPR044528">
    <property type="entry name" value="POD-like_MBL-fold"/>
</dbReference>